<protein>
    <submittedName>
        <fullName evidence="1">Uncharacterized protein</fullName>
    </submittedName>
</protein>
<sequence>MTQRIFFGDITFHNSLQICASKYTQKCFCYLIKRPKKIPPPSFCLTAFTLFFSFLSAHYSSLHSFILLASPDSFLF</sequence>
<gene>
    <name evidence="1" type="ORF">MENTE1834_LOCUS16906</name>
</gene>
<evidence type="ECO:0000313" key="2">
    <source>
        <dbReference type="Proteomes" id="UP001497535"/>
    </source>
</evidence>
<dbReference type="Proteomes" id="UP001497535">
    <property type="component" value="Unassembled WGS sequence"/>
</dbReference>
<reference evidence="1" key="1">
    <citation type="submission" date="2023-11" db="EMBL/GenBank/DDBJ databases">
        <authorList>
            <person name="Poullet M."/>
        </authorList>
    </citation>
    <scope>NUCLEOTIDE SEQUENCE</scope>
    <source>
        <strain evidence="1">E1834</strain>
    </source>
</reference>
<evidence type="ECO:0000313" key="1">
    <source>
        <dbReference type="EMBL" id="CAK5064010.1"/>
    </source>
</evidence>
<proteinExistence type="predicted"/>
<name>A0ACB0YUN8_MELEN</name>
<organism evidence="1 2">
    <name type="scientific">Meloidogyne enterolobii</name>
    <name type="common">Root-knot nematode worm</name>
    <name type="synonym">Meloidogyne mayaguensis</name>
    <dbReference type="NCBI Taxonomy" id="390850"/>
    <lineage>
        <taxon>Eukaryota</taxon>
        <taxon>Metazoa</taxon>
        <taxon>Ecdysozoa</taxon>
        <taxon>Nematoda</taxon>
        <taxon>Chromadorea</taxon>
        <taxon>Rhabditida</taxon>
        <taxon>Tylenchina</taxon>
        <taxon>Tylenchomorpha</taxon>
        <taxon>Tylenchoidea</taxon>
        <taxon>Meloidogynidae</taxon>
        <taxon>Meloidogyninae</taxon>
        <taxon>Meloidogyne</taxon>
    </lineage>
</organism>
<comment type="caution">
    <text evidence="1">The sequence shown here is derived from an EMBL/GenBank/DDBJ whole genome shotgun (WGS) entry which is preliminary data.</text>
</comment>
<dbReference type="EMBL" id="CAVMJV010000019">
    <property type="protein sequence ID" value="CAK5064010.1"/>
    <property type="molecule type" value="Genomic_DNA"/>
</dbReference>
<keyword evidence="2" id="KW-1185">Reference proteome</keyword>
<accession>A0ACB0YUN8</accession>